<evidence type="ECO:0000313" key="2">
    <source>
        <dbReference type="EMBL" id="MCD1655839.1"/>
    </source>
</evidence>
<proteinExistence type="predicted"/>
<protein>
    <recommendedName>
        <fullName evidence="4">N-acetyltransferase domain-containing protein</fullName>
    </recommendedName>
</protein>
<organism evidence="2 3">
    <name type="scientific">Teretinema zuelzerae</name>
    <dbReference type="NCBI Taxonomy" id="156"/>
    <lineage>
        <taxon>Bacteria</taxon>
        <taxon>Pseudomonadati</taxon>
        <taxon>Spirochaetota</taxon>
        <taxon>Spirochaetia</taxon>
        <taxon>Spirochaetales</taxon>
        <taxon>Treponemataceae</taxon>
        <taxon>Teretinema</taxon>
    </lineage>
</organism>
<reference evidence="2" key="1">
    <citation type="submission" date="2021-08" db="EMBL/GenBank/DDBJ databases">
        <title>Comparative analyses of Brucepasteria parasyntrophica and Teretinema zuelzerae.</title>
        <authorList>
            <person name="Song Y."/>
            <person name="Brune A."/>
        </authorList>
    </citation>
    <scope>NUCLEOTIDE SEQUENCE</scope>
    <source>
        <strain evidence="2">DSM 1903</strain>
    </source>
</reference>
<dbReference type="Gene3D" id="3.40.630.30">
    <property type="match status" value="1"/>
</dbReference>
<evidence type="ECO:0000313" key="3">
    <source>
        <dbReference type="Proteomes" id="UP001198163"/>
    </source>
</evidence>
<dbReference type="InterPro" id="IPR016181">
    <property type="entry name" value="Acyl_CoA_acyltransferase"/>
</dbReference>
<dbReference type="RefSeq" id="WP_230757743.1">
    <property type="nucleotide sequence ID" value="NZ_JAINWA010000003.1"/>
</dbReference>
<sequence length="205" mass="23846">MNYMYIDLLGYTASFIILISLTMKSIVKLRWINAAGSLLFVVFAFLTRSAPTVVMNVGIIFIDLWFVLRISRIKAEYELVKAERGSALLDFFYSKHRDEIDQIFGETAFEDARGFSYFMCNGEIAGLFAWKDSSPTECQILVDYVTPQYRDLRIGTWFFEKQLPYFKDKGYSRFVYENVGKDHWKYLERIGFVHGALGSFSKEIV</sequence>
<gene>
    <name evidence="2" type="ORF">K7J14_14165</name>
</gene>
<name>A0AAE3EJF5_9SPIR</name>
<evidence type="ECO:0008006" key="4">
    <source>
        <dbReference type="Google" id="ProtNLM"/>
    </source>
</evidence>
<keyword evidence="1" id="KW-1133">Transmembrane helix</keyword>
<keyword evidence="1" id="KW-0472">Membrane</keyword>
<dbReference type="Proteomes" id="UP001198163">
    <property type="component" value="Unassembled WGS sequence"/>
</dbReference>
<keyword evidence="3" id="KW-1185">Reference proteome</keyword>
<keyword evidence="1" id="KW-0812">Transmembrane</keyword>
<accession>A0AAE3EJF5</accession>
<dbReference type="SUPFAM" id="SSF55729">
    <property type="entry name" value="Acyl-CoA N-acyltransferases (Nat)"/>
    <property type="match status" value="1"/>
</dbReference>
<dbReference type="EMBL" id="JAINWA010000003">
    <property type="protein sequence ID" value="MCD1655839.1"/>
    <property type="molecule type" value="Genomic_DNA"/>
</dbReference>
<dbReference type="AlphaFoldDB" id="A0AAE3EJF5"/>
<comment type="caution">
    <text evidence="2">The sequence shown here is derived from an EMBL/GenBank/DDBJ whole genome shotgun (WGS) entry which is preliminary data.</text>
</comment>
<feature type="transmembrane region" description="Helical" evidence="1">
    <location>
        <begin position="6"/>
        <end position="23"/>
    </location>
</feature>
<evidence type="ECO:0000256" key="1">
    <source>
        <dbReference type="SAM" id="Phobius"/>
    </source>
</evidence>